<feature type="compositionally biased region" description="Low complexity" evidence="10">
    <location>
        <begin position="536"/>
        <end position="553"/>
    </location>
</feature>
<dbReference type="InterPro" id="IPR000644">
    <property type="entry name" value="CBS_dom"/>
</dbReference>
<keyword evidence="13" id="KW-1185">Reference proteome</keyword>
<evidence type="ECO:0000256" key="4">
    <source>
        <dbReference type="ARBA" id="ARBA00022989"/>
    </source>
</evidence>
<gene>
    <name evidence="12" type="primary">GEF1</name>
    <name evidence="12" type="ORF">MJAP1_002945</name>
</gene>
<feature type="domain" description="CBS" evidence="11">
    <location>
        <begin position="1771"/>
        <end position="1833"/>
    </location>
</feature>
<feature type="transmembrane region" description="Helical" evidence="9">
    <location>
        <begin position="1524"/>
        <end position="1542"/>
    </location>
</feature>
<proteinExistence type="inferred from homology"/>
<feature type="transmembrane region" description="Helical" evidence="9">
    <location>
        <begin position="1703"/>
        <end position="1728"/>
    </location>
</feature>
<dbReference type="Gene3D" id="3.90.1280.20">
    <property type="match status" value="1"/>
</dbReference>
<dbReference type="PANTHER" id="PTHR45711:SF9">
    <property type="entry name" value="ANION_PROTON EXCHANGE TRANSPORTER GEF1"/>
    <property type="match status" value="1"/>
</dbReference>
<dbReference type="GO" id="GO:0005794">
    <property type="term" value="C:Golgi apparatus"/>
    <property type="evidence" value="ECO:0007669"/>
    <property type="project" value="TreeGrafter"/>
</dbReference>
<evidence type="ECO:0000313" key="12">
    <source>
        <dbReference type="EMBL" id="WFD39963.1"/>
    </source>
</evidence>
<dbReference type="GO" id="GO:0005783">
    <property type="term" value="C:endoplasmic reticulum"/>
    <property type="evidence" value="ECO:0007669"/>
    <property type="project" value="TreeGrafter"/>
</dbReference>
<feature type="compositionally biased region" description="Pro residues" evidence="10">
    <location>
        <begin position="504"/>
        <end position="535"/>
    </location>
</feature>
<feature type="region of interest" description="Disordered" evidence="10">
    <location>
        <begin position="420"/>
        <end position="439"/>
    </location>
</feature>
<evidence type="ECO:0000259" key="11">
    <source>
        <dbReference type="PROSITE" id="PS51371"/>
    </source>
</evidence>
<dbReference type="Gene3D" id="1.10.3080.10">
    <property type="entry name" value="Clc chloride channel"/>
    <property type="match status" value="1"/>
</dbReference>
<feature type="transmembrane region" description="Helical" evidence="9">
    <location>
        <begin position="1197"/>
        <end position="1217"/>
    </location>
</feature>
<dbReference type="SUPFAM" id="SSF54631">
    <property type="entry name" value="CBS-domain pair"/>
    <property type="match status" value="1"/>
</dbReference>
<dbReference type="GO" id="GO:0000324">
    <property type="term" value="C:fungal-type vacuole"/>
    <property type="evidence" value="ECO:0007669"/>
    <property type="project" value="TreeGrafter"/>
</dbReference>
<keyword evidence="7 9" id="KW-0868">Chloride</keyword>
<dbReference type="PRINTS" id="PR00762">
    <property type="entry name" value="CLCHANNEL"/>
</dbReference>
<dbReference type="Pfam" id="PF00654">
    <property type="entry name" value="Voltage_CLC"/>
    <property type="match status" value="1"/>
</dbReference>
<dbReference type="GO" id="GO:0006878">
    <property type="term" value="P:intracellular copper ion homeostasis"/>
    <property type="evidence" value="ECO:0007669"/>
    <property type="project" value="TreeGrafter"/>
</dbReference>
<dbReference type="Gene3D" id="3.10.580.20">
    <property type="match status" value="1"/>
</dbReference>
<dbReference type="PROSITE" id="PS51371">
    <property type="entry name" value="CBS"/>
    <property type="match status" value="2"/>
</dbReference>
<comment type="subcellular location">
    <subcellularLocation>
        <location evidence="1 9">Membrane</location>
        <topology evidence="1 9">Multi-pass membrane protein</topology>
    </subcellularLocation>
</comment>
<dbReference type="SMART" id="SM00116">
    <property type="entry name" value="CBS"/>
    <property type="match status" value="2"/>
</dbReference>
<feature type="transmembrane region" description="Helical" evidence="9">
    <location>
        <begin position="1563"/>
        <end position="1581"/>
    </location>
</feature>
<evidence type="ECO:0000256" key="10">
    <source>
        <dbReference type="SAM" id="MobiDB-lite"/>
    </source>
</evidence>
<feature type="region of interest" description="Disordered" evidence="10">
    <location>
        <begin position="470"/>
        <end position="566"/>
    </location>
</feature>
<evidence type="ECO:0000313" key="13">
    <source>
        <dbReference type="Proteomes" id="UP001217754"/>
    </source>
</evidence>
<feature type="domain" description="CBS" evidence="11">
    <location>
        <begin position="1907"/>
        <end position="1963"/>
    </location>
</feature>
<feature type="transmembrane region" description="Helical" evidence="9">
    <location>
        <begin position="1384"/>
        <end position="1407"/>
    </location>
</feature>
<feature type="transmembrane region" description="Helical" evidence="9">
    <location>
        <begin position="1447"/>
        <end position="1471"/>
    </location>
</feature>
<dbReference type="Gene3D" id="1.25.40.990">
    <property type="match status" value="1"/>
</dbReference>
<evidence type="ECO:0000256" key="3">
    <source>
        <dbReference type="ARBA" id="ARBA00022692"/>
    </source>
</evidence>
<keyword evidence="6 9" id="KW-0472">Membrane</keyword>
<dbReference type="PANTHER" id="PTHR45711">
    <property type="entry name" value="CHLORIDE CHANNEL PROTEIN"/>
    <property type="match status" value="1"/>
</dbReference>
<feature type="compositionally biased region" description="Low complexity" evidence="10">
    <location>
        <begin position="470"/>
        <end position="487"/>
    </location>
</feature>
<feature type="transmembrane region" description="Helical" evidence="9">
    <location>
        <begin position="1641"/>
        <end position="1663"/>
    </location>
</feature>
<keyword evidence="3 9" id="KW-0812">Transmembrane</keyword>
<dbReference type="InterPro" id="IPR014743">
    <property type="entry name" value="Cl-channel_core"/>
</dbReference>
<feature type="transmembrane region" description="Helical" evidence="9">
    <location>
        <begin position="1612"/>
        <end position="1634"/>
    </location>
</feature>
<feature type="transmembrane region" description="Helical" evidence="9">
    <location>
        <begin position="1345"/>
        <end position="1363"/>
    </location>
</feature>
<dbReference type="SUPFAM" id="SSF81340">
    <property type="entry name" value="Clc chloride channel"/>
    <property type="match status" value="1"/>
</dbReference>
<evidence type="ECO:0000256" key="6">
    <source>
        <dbReference type="ARBA" id="ARBA00023136"/>
    </source>
</evidence>
<dbReference type="Pfam" id="PF00571">
    <property type="entry name" value="CBS"/>
    <property type="match status" value="1"/>
</dbReference>
<keyword evidence="4 9" id="KW-1133">Transmembrane helix</keyword>
<feature type="transmembrane region" description="Helical" evidence="9">
    <location>
        <begin position="1229"/>
        <end position="1249"/>
    </location>
</feature>
<dbReference type="GO" id="GO:0005247">
    <property type="term" value="F:voltage-gated chloride channel activity"/>
    <property type="evidence" value="ECO:0007669"/>
    <property type="project" value="TreeGrafter"/>
</dbReference>
<dbReference type="Proteomes" id="UP001217754">
    <property type="component" value="Chromosome 5"/>
</dbReference>
<dbReference type="FunFam" id="1.10.3080.10:FF:000011">
    <property type="entry name" value="Chloride channel protein"/>
    <property type="match status" value="1"/>
</dbReference>
<evidence type="ECO:0000256" key="9">
    <source>
        <dbReference type="RuleBase" id="RU361221"/>
    </source>
</evidence>
<evidence type="ECO:0000256" key="1">
    <source>
        <dbReference type="ARBA" id="ARBA00004141"/>
    </source>
</evidence>
<keyword evidence="8" id="KW-0129">CBS domain</keyword>
<accession>A0AAF0EZG2</accession>
<reference evidence="12" key="1">
    <citation type="submission" date="2023-03" db="EMBL/GenBank/DDBJ databases">
        <title>Mating type loci evolution in Malassezia.</title>
        <authorList>
            <person name="Coelho M.A."/>
        </authorList>
    </citation>
    <scope>NUCLEOTIDE SEQUENCE</scope>
    <source>
        <strain evidence="12">CBS 9431</strain>
    </source>
</reference>
<dbReference type="InterPro" id="IPR005062">
    <property type="entry name" value="SAC3/GANP/THP3_conserved"/>
</dbReference>
<feature type="transmembrane region" description="Helical" evidence="9">
    <location>
        <begin position="1483"/>
        <end position="1504"/>
    </location>
</feature>
<dbReference type="GO" id="GO:0005769">
    <property type="term" value="C:early endosome"/>
    <property type="evidence" value="ECO:0007669"/>
    <property type="project" value="TreeGrafter"/>
</dbReference>
<evidence type="ECO:0000256" key="8">
    <source>
        <dbReference type="PROSITE-ProRule" id="PRU00703"/>
    </source>
</evidence>
<dbReference type="RefSeq" id="XP_060122860.1">
    <property type="nucleotide sequence ID" value="XM_060266877.1"/>
</dbReference>
<dbReference type="InterPro" id="IPR046342">
    <property type="entry name" value="CBS_dom_sf"/>
</dbReference>
<dbReference type="InterPro" id="IPR001807">
    <property type="entry name" value="ClC"/>
</dbReference>
<sequence>MHAELGGEEERLERFRQRSDASTARLAELKEVFAQKRKAYIASGVLPDPARPGSLEDASKLVGTCAEMCPEYERLEREIQKELDRLEVYPGTLKANPAAAVKIYRRPAAGRELPLPEEVRPADVLRKTLDYLFHELLPADPGDAQFAHVQPFLWNRTRAVRQDFIVQSDTGRVSIECHERIARYHILCLHWKGGRGAESWSEQQELEQLRKTLRSLIEYYDDQRMAGHTCPNEPEFRAYNLMMHARDPETLREVELLPTPVFRAGPIQLAVELRGLIQRSNLLEKRGNPRNTEATLNFYTKFFALLRTDRVPYLVACLAENLFPSVRIGAVKAMMRAYMPQHMGLPIAFVASVLGMDTHEQCRAFLESLGVEVEHVQGTDVAKINKATVLDEDKSFVAPFSEWVEEKRGGVPCQAIIDGGEARKGAHGGGAAASERPVVPMPKLALPQRSMPDKAAPPPFAVSSAFAPPAARAPAPTTAPTPAFSFAPAPPAPARAPAKAPAPARAPAPAPTVPPAAPIRAPAPPLDKAPPPAPAPASASASASAPAPRATHPAPAPPRPKVPRAQLAQGLASHLCTDAATQATHDIAHDALAAEHRRRRHAQRASLVDRLAHALEQRLEQEPVDDAVRAAAHDAAARTFHRRAVLRRACARWRTALAAAQDRAVQAARLRDIRERLQTLHASEQPVIQPRRLFETPKRRAFDTPKLPRAFETPELPRAFETPRRPLSPLDTPEPRSHLSDRALQTVYSAAARQRERLWQRGTFADLLLQHFVVLSEDAPPPPGATYTVSLCLPAPSAATLWLRNKLDLDDDECLYDVHDASVALAASVRPDTGLLLFACSEAQLADAARMRQVQGRVRERPRLLLIAWTRMQVHVVCRVLDRRAWAQVNVMLLDDAACDADEAFAYAIHGLVPAIAWHEESTPALRPAIAPLYDVWRATVEAIAKLDGAPAFAMATALTNLFLRQVAAGSGTDEVQLALPDASPYTPLAAALHQLDALPWSENSATRLLRAQLIEAPLFSVAWYLEQVVAEVLARLGDTPCVIEARDMAQLEALGQQALAELAHTRPTRKRPASDVPVTPVKRVALPSTPKPKAAVRTESLDRLRKLMASTATLLPSTSMESARAAPPTPDLREDVLEETKHYERFSTVDWVVDGRRERVKMMHQEAEVQRIAEQVHEQGSLAWRGLDLLAARLPFGAYVRGALQSIGALAGPLLYKLHTALLSAAENGVVVLVGILIGLNMAMISVVTEWVSDLKMGYCSTGWWLSKKFCCWEQMDPAGPGAASVPPGIAAAAQATATTTVSSALVQATKLALRANVSEPAPIGPVETCAEWIEWAEWTLPAYLVYIVMSVLFAFVCAFLVKHYAPYAAGSGISEIKCVLSGFIIDGFLSFWTLVIKSIGLPLAIASGLSVGKEGPAVHVACCMGNVVAQFLRRLVPSQAKLRELLTAASAAGVAVAFGSPIGGVLFALEEMTSHFPASTMWRTFLCALASTVALSFMNPFRTGKLVLFQVEYSRDWHYFELVFYVLIGIMGGLYGEYVVRYNLQVQRFRRKRLAQRGVEEAVFLAGITALVTYFNRFLRLDMTESLEVLFRQCEGASENDLLCQSRVQWSMAFSLLVATVLRFVLVILSYGCKVPAGIFIPSMAVGATFGRMVGVLVKALQTAYPAWRLFSACTAGEPCITPGTYAVMGAAGALAGVTRITVAVVVIMFELTGALTYILPIMLVVGTAKLVADLHGKGGVSDRVIKFNGFPFLEQEDHVFGTNVGALLSRRPTVLYADGQTLAEVETKLAHGAYKGFPVVQSESDATLLGYASRSELRYAVRKAKYERALPRTARCLFHPASSEAFALATTQRSEPEVGADDFWRFFRPAPQPYDDSFAEEEMDVPAPEEEHAELPSIELGAWVDPTPLVVQPDLDLEVVADLFKRMGPRVILVAQRGLLVGMVTIKDLLKHVAKEEHDELTREAAALPTIDDTGAEFGIGTGELERTLDAVYGWCVGQAARVPWPAFLRGPRASDHVPLTTLYEQEGAHL</sequence>
<dbReference type="GO" id="GO:0005886">
    <property type="term" value="C:plasma membrane"/>
    <property type="evidence" value="ECO:0007669"/>
    <property type="project" value="TreeGrafter"/>
</dbReference>
<dbReference type="EMBL" id="CP119962">
    <property type="protein sequence ID" value="WFD39963.1"/>
    <property type="molecule type" value="Genomic_DNA"/>
</dbReference>
<dbReference type="Pfam" id="PF03399">
    <property type="entry name" value="SAC3_GANP"/>
    <property type="match status" value="1"/>
</dbReference>
<dbReference type="GO" id="GO:0006879">
    <property type="term" value="P:intracellular iron ion homeostasis"/>
    <property type="evidence" value="ECO:0007669"/>
    <property type="project" value="TreeGrafter"/>
</dbReference>
<feature type="region of interest" description="Disordered" evidence="10">
    <location>
        <begin position="712"/>
        <end position="739"/>
    </location>
</feature>
<dbReference type="GeneID" id="85226596"/>
<comment type="similarity">
    <text evidence="9">Belongs to the chloride channel (TC 2.A.49) family.</text>
</comment>
<protein>
    <recommendedName>
        <fullName evidence="9">Chloride channel protein</fullName>
    </recommendedName>
</protein>
<evidence type="ECO:0000256" key="7">
    <source>
        <dbReference type="ARBA" id="ARBA00023214"/>
    </source>
</evidence>
<evidence type="ECO:0000256" key="5">
    <source>
        <dbReference type="ARBA" id="ARBA00023065"/>
    </source>
</evidence>
<keyword evidence="2 9" id="KW-0813">Transport</keyword>
<dbReference type="CDD" id="cd03684">
    <property type="entry name" value="ClC_3_like"/>
    <property type="match status" value="1"/>
</dbReference>
<evidence type="ECO:0000256" key="2">
    <source>
        <dbReference type="ARBA" id="ARBA00022448"/>
    </source>
</evidence>
<name>A0AAF0EZG2_9BASI</name>
<keyword evidence="5 9" id="KW-0406">Ion transport</keyword>
<organism evidence="12 13">
    <name type="scientific">Malassezia japonica</name>
    <dbReference type="NCBI Taxonomy" id="223818"/>
    <lineage>
        <taxon>Eukaryota</taxon>
        <taxon>Fungi</taxon>
        <taxon>Dikarya</taxon>
        <taxon>Basidiomycota</taxon>
        <taxon>Ustilaginomycotina</taxon>
        <taxon>Malasseziomycetes</taxon>
        <taxon>Malasseziales</taxon>
        <taxon>Malasseziaceae</taxon>
        <taxon>Malassezia</taxon>
    </lineage>
</organism>